<evidence type="ECO:0000313" key="2">
    <source>
        <dbReference type="EMBL" id="GAH26857.1"/>
    </source>
</evidence>
<evidence type="ECO:0000256" key="1">
    <source>
        <dbReference type="SAM" id="Phobius"/>
    </source>
</evidence>
<feature type="non-terminal residue" evidence="2">
    <location>
        <position position="1"/>
    </location>
</feature>
<accession>X1E2R9</accession>
<dbReference type="EMBL" id="BART01040182">
    <property type="protein sequence ID" value="GAH26857.1"/>
    <property type="molecule type" value="Genomic_DNA"/>
</dbReference>
<feature type="transmembrane region" description="Helical" evidence="1">
    <location>
        <begin position="30"/>
        <end position="52"/>
    </location>
</feature>
<dbReference type="AlphaFoldDB" id="X1E2R9"/>
<proteinExistence type="predicted"/>
<organism evidence="2">
    <name type="scientific">marine sediment metagenome</name>
    <dbReference type="NCBI Taxonomy" id="412755"/>
    <lineage>
        <taxon>unclassified sequences</taxon>
        <taxon>metagenomes</taxon>
        <taxon>ecological metagenomes</taxon>
    </lineage>
</organism>
<keyword evidence="1" id="KW-0472">Membrane</keyword>
<gene>
    <name evidence="2" type="ORF">S01H4_65572</name>
</gene>
<feature type="transmembrane region" description="Helical" evidence="1">
    <location>
        <begin position="64"/>
        <end position="89"/>
    </location>
</feature>
<name>X1E2R9_9ZZZZ</name>
<keyword evidence="1" id="KW-1133">Transmembrane helix</keyword>
<keyword evidence="1" id="KW-0812">Transmembrane</keyword>
<sequence length="101" mass="11301">FNDIKIKLSLVALPLILGTSRPLSQKQLKIILLFFISSVFVATIISTVVLSGLTGQPVTDIRDISIFISHIRFALLINVAIFLLGYFLLSKEYQPVRLEKV</sequence>
<protein>
    <submittedName>
        <fullName evidence="2">Uncharacterized protein</fullName>
    </submittedName>
</protein>
<feature type="non-terminal residue" evidence="2">
    <location>
        <position position="101"/>
    </location>
</feature>
<comment type="caution">
    <text evidence="2">The sequence shown here is derived from an EMBL/GenBank/DDBJ whole genome shotgun (WGS) entry which is preliminary data.</text>
</comment>
<reference evidence="2" key="1">
    <citation type="journal article" date="2014" name="Front. Microbiol.">
        <title>High frequency of phylogenetically diverse reductive dehalogenase-homologous genes in deep subseafloor sedimentary metagenomes.</title>
        <authorList>
            <person name="Kawai M."/>
            <person name="Futagami T."/>
            <person name="Toyoda A."/>
            <person name="Takaki Y."/>
            <person name="Nishi S."/>
            <person name="Hori S."/>
            <person name="Arai W."/>
            <person name="Tsubouchi T."/>
            <person name="Morono Y."/>
            <person name="Uchiyama I."/>
            <person name="Ito T."/>
            <person name="Fujiyama A."/>
            <person name="Inagaki F."/>
            <person name="Takami H."/>
        </authorList>
    </citation>
    <scope>NUCLEOTIDE SEQUENCE</scope>
    <source>
        <strain evidence="2">Expedition CK06-06</strain>
    </source>
</reference>